<feature type="transmembrane region" description="Helical" evidence="7">
    <location>
        <begin position="293"/>
        <end position="313"/>
    </location>
</feature>
<reference evidence="8 9" key="1">
    <citation type="submission" date="2020-01" db="EMBL/GenBank/DDBJ databases">
        <title>Vast differences in strain-level diversity in the gut microbiota of two closely related honey bee species.</title>
        <authorList>
            <person name="Ellegaard K.M."/>
            <person name="Suenami S."/>
            <person name="Miyazaki R."/>
            <person name="Engel P."/>
        </authorList>
    </citation>
    <scope>NUCLEOTIDE SEQUENCE [LARGE SCALE GENOMIC DNA]</scope>
    <source>
        <strain evidence="8 9">ESL0416</strain>
    </source>
</reference>
<keyword evidence="2" id="KW-1003">Cell membrane</keyword>
<dbReference type="PANTHER" id="PTHR22926:SF3">
    <property type="entry name" value="UNDECAPRENYL-PHOSPHATE ALPHA-N-ACETYLGLUCOSAMINYL 1-PHOSPHATE TRANSFERASE"/>
    <property type="match status" value="1"/>
</dbReference>
<evidence type="ECO:0000256" key="7">
    <source>
        <dbReference type="SAM" id="Phobius"/>
    </source>
</evidence>
<comment type="subcellular location">
    <subcellularLocation>
        <location evidence="1">Cell membrane</location>
        <topology evidence="1">Multi-pass membrane protein</topology>
    </subcellularLocation>
</comment>
<keyword evidence="5 7" id="KW-1133">Transmembrane helix</keyword>
<evidence type="ECO:0000256" key="3">
    <source>
        <dbReference type="ARBA" id="ARBA00022679"/>
    </source>
</evidence>
<protein>
    <submittedName>
        <fullName evidence="8">Undecaprenyl/decaprenyl-phosphate alpha-N-acetylglucosaminyl 1-phosphate transferase</fullName>
    </submittedName>
</protein>
<proteinExistence type="predicted"/>
<evidence type="ECO:0000256" key="6">
    <source>
        <dbReference type="ARBA" id="ARBA00023136"/>
    </source>
</evidence>
<feature type="transmembrane region" description="Helical" evidence="7">
    <location>
        <begin position="102"/>
        <end position="122"/>
    </location>
</feature>
<gene>
    <name evidence="8" type="ORF">GYM71_03680</name>
</gene>
<feature type="transmembrane region" description="Helical" evidence="7">
    <location>
        <begin position="238"/>
        <end position="262"/>
    </location>
</feature>
<evidence type="ECO:0000256" key="1">
    <source>
        <dbReference type="ARBA" id="ARBA00004651"/>
    </source>
</evidence>
<evidence type="ECO:0000313" key="9">
    <source>
        <dbReference type="Proteomes" id="UP000826550"/>
    </source>
</evidence>
<feature type="transmembrane region" description="Helical" evidence="7">
    <location>
        <begin position="134"/>
        <end position="153"/>
    </location>
</feature>
<feature type="transmembrane region" description="Helical" evidence="7">
    <location>
        <begin position="71"/>
        <end position="90"/>
    </location>
</feature>
<feature type="transmembrane region" description="Helical" evidence="7">
    <location>
        <begin position="188"/>
        <end position="206"/>
    </location>
</feature>
<dbReference type="RefSeq" id="WP_103752106.1">
    <property type="nucleotide sequence ID" value="NZ_CP048268.1"/>
</dbReference>
<keyword evidence="9" id="KW-1185">Reference proteome</keyword>
<evidence type="ECO:0000256" key="4">
    <source>
        <dbReference type="ARBA" id="ARBA00022692"/>
    </source>
</evidence>
<feature type="transmembrane region" description="Helical" evidence="7">
    <location>
        <begin position="319"/>
        <end position="340"/>
    </location>
</feature>
<name>A0ABX8W6W5_9LACO</name>
<evidence type="ECO:0000256" key="5">
    <source>
        <dbReference type="ARBA" id="ARBA00022989"/>
    </source>
</evidence>
<dbReference type="Proteomes" id="UP000826550">
    <property type="component" value="Chromosome"/>
</dbReference>
<accession>A0ABX8W6W5</accession>
<feature type="transmembrane region" description="Helical" evidence="7">
    <location>
        <begin position="6"/>
        <end position="26"/>
    </location>
</feature>
<dbReference type="PANTHER" id="PTHR22926">
    <property type="entry name" value="PHOSPHO-N-ACETYLMURAMOYL-PENTAPEPTIDE-TRANSFERASE"/>
    <property type="match status" value="1"/>
</dbReference>
<dbReference type="Pfam" id="PF00953">
    <property type="entry name" value="Glycos_transf_4"/>
    <property type="match status" value="1"/>
</dbReference>
<dbReference type="GO" id="GO:0016740">
    <property type="term" value="F:transferase activity"/>
    <property type="evidence" value="ECO:0007669"/>
    <property type="project" value="UniProtKB-KW"/>
</dbReference>
<feature type="transmembrane region" description="Helical" evidence="7">
    <location>
        <begin position="165"/>
        <end position="182"/>
    </location>
</feature>
<dbReference type="CDD" id="cd06853">
    <property type="entry name" value="GT_WecA_like"/>
    <property type="match status" value="1"/>
</dbReference>
<keyword evidence="4 7" id="KW-0812">Transmembrane</keyword>
<keyword evidence="6 7" id="KW-0472">Membrane</keyword>
<dbReference type="InterPro" id="IPR000715">
    <property type="entry name" value="Glycosyl_transferase_4"/>
</dbReference>
<evidence type="ECO:0000256" key="2">
    <source>
        <dbReference type="ARBA" id="ARBA00022475"/>
    </source>
</evidence>
<keyword evidence="3 8" id="KW-0808">Transferase</keyword>
<feature type="transmembrane region" description="Helical" evidence="7">
    <location>
        <begin position="47"/>
        <end position="65"/>
    </location>
</feature>
<dbReference type="EMBL" id="CP048268">
    <property type="protein sequence ID" value="QYN52556.1"/>
    <property type="molecule type" value="Genomic_DNA"/>
</dbReference>
<sequence length="385" mass="43025">MYKIIVELFFLVIIQAAITPFIRRLAFVLGAVDVPNKRRVNKKPMPTLGGLGIFVTFNIGAFILLREQFPTHEAFSVLLGSSVIVLTGIIDDILELKPRQKMFGIFIGALIIYFLAGIKMNVLNLPFVNKQIDLGWWSLPITIFWILALTNAVDLIDGLDGLADGVSMISLITMGIVGYFFLHTNQLYIPIGCFMLAACLLGFLPYNFHPAKMFLGDTGALYIGFMIAVFSLKGLKNVTFISMLVPVTILGVPITDTIYAMIRRKLNNQPVSQADKHHLHHQLMKMGLTHRQAVLAIYAISLIFSFISLLFLLSPVWGMWLLIAGLALALELFVESIGLLGEKYKPLLTLIQKIISSRSKKDPTVEVWHLGQAKPEQLKKKNKKD</sequence>
<organism evidence="8 9">
    <name type="scientific">Lactobacillus panisapium</name>
    <dbReference type="NCBI Taxonomy" id="2012495"/>
    <lineage>
        <taxon>Bacteria</taxon>
        <taxon>Bacillati</taxon>
        <taxon>Bacillota</taxon>
        <taxon>Bacilli</taxon>
        <taxon>Lactobacillales</taxon>
        <taxon>Lactobacillaceae</taxon>
        <taxon>Lactobacillus</taxon>
    </lineage>
</organism>
<evidence type="ECO:0000313" key="8">
    <source>
        <dbReference type="EMBL" id="QYN52556.1"/>
    </source>
</evidence>